<sequence length="46" mass="5711">KKLLIVNAWEMFQNMFIENEFEIYLTYKIVEIELSKKTERIKEVEE</sequence>
<feature type="non-terminal residue" evidence="1">
    <location>
        <position position="46"/>
    </location>
</feature>
<evidence type="ECO:0000313" key="2">
    <source>
        <dbReference type="Proteomes" id="UP000789901"/>
    </source>
</evidence>
<name>A0ABN7XD13_GIGMA</name>
<keyword evidence="2" id="KW-1185">Reference proteome</keyword>
<comment type="caution">
    <text evidence="1">The sequence shown here is derived from an EMBL/GenBank/DDBJ whole genome shotgun (WGS) entry which is preliminary data.</text>
</comment>
<protein>
    <submittedName>
        <fullName evidence="1">35416_t:CDS:1</fullName>
    </submittedName>
</protein>
<dbReference type="Proteomes" id="UP000789901">
    <property type="component" value="Unassembled WGS sequence"/>
</dbReference>
<proteinExistence type="predicted"/>
<evidence type="ECO:0000313" key="1">
    <source>
        <dbReference type="EMBL" id="CAG8853112.1"/>
    </source>
</evidence>
<feature type="non-terminal residue" evidence="1">
    <location>
        <position position="1"/>
    </location>
</feature>
<reference evidence="1 2" key="1">
    <citation type="submission" date="2021-06" db="EMBL/GenBank/DDBJ databases">
        <authorList>
            <person name="Kallberg Y."/>
            <person name="Tangrot J."/>
            <person name="Rosling A."/>
        </authorList>
    </citation>
    <scope>NUCLEOTIDE SEQUENCE [LARGE SCALE GENOMIC DNA]</scope>
    <source>
        <strain evidence="1 2">120-4 pot B 10/14</strain>
    </source>
</reference>
<dbReference type="EMBL" id="CAJVQB010120144">
    <property type="protein sequence ID" value="CAG8853112.1"/>
    <property type="molecule type" value="Genomic_DNA"/>
</dbReference>
<gene>
    <name evidence="1" type="ORF">GMARGA_LOCUS41933</name>
</gene>
<accession>A0ABN7XD13</accession>
<organism evidence="1 2">
    <name type="scientific">Gigaspora margarita</name>
    <dbReference type="NCBI Taxonomy" id="4874"/>
    <lineage>
        <taxon>Eukaryota</taxon>
        <taxon>Fungi</taxon>
        <taxon>Fungi incertae sedis</taxon>
        <taxon>Mucoromycota</taxon>
        <taxon>Glomeromycotina</taxon>
        <taxon>Glomeromycetes</taxon>
        <taxon>Diversisporales</taxon>
        <taxon>Gigasporaceae</taxon>
        <taxon>Gigaspora</taxon>
    </lineage>
</organism>